<evidence type="ECO:0000256" key="7">
    <source>
        <dbReference type="ARBA" id="ARBA00023004"/>
    </source>
</evidence>
<dbReference type="SUPFAM" id="SSF53383">
    <property type="entry name" value="PLP-dependent transferases"/>
    <property type="match status" value="1"/>
</dbReference>
<accession>A0A430AVK8</accession>
<dbReference type="InterPro" id="IPR015421">
    <property type="entry name" value="PyrdxlP-dep_Trfase_major"/>
</dbReference>
<keyword evidence="4" id="KW-0808">Transferase</keyword>
<evidence type="ECO:0000256" key="4">
    <source>
        <dbReference type="ARBA" id="ARBA00022679"/>
    </source>
</evidence>
<sequence>MTHIYLDHAATTPMHPAVVDEMTRIMTTVYGNPSSIHQFGRQAHSELEKARETVAQAIHAEPQEIIFNSGGTEGDNTAIIQTALAREHLGKHIITLNVEHSAVLKSLAFLAARGFDITYLPVAEDGSIQAADVAAALRDDTILVTMMYGNNETGNLYPIAEVGQLLAAHQAYFHVDAVQAFGTEAIDVKQLQVDFLSVSAHKINGPKGVGFLYLRGGISIEPYAHGGEQEFKKRAGTENLAGIAGLAKAVQLLDDDAKAAKRQTYQQFKDIILQELTAAQIPFEINGDPANSLAHILNLWVKGIKNNVLLLNLDLAGFAVSTGSACSAGDVKPSRVIVALRGESSPAATESIRISFGLGLTEADIRRFAAELVKIITRLKHR</sequence>
<keyword evidence="8" id="KW-0411">Iron-sulfur</keyword>
<dbReference type="Gene3D" id="1.10.260.50">
    <property type="match status" value="1"/>
</dbReference>
<dbReference type="Gene3D" id="3.40.640.10">
    <property type="entry name" value="Type I PLP-dependent aspartate aminotransferase-like (Major domain)"/>
    <property type="match status" value="1"/>
</dbReference>
<evidence type="ECO:0000256" key="3">
    <source>
        <dbReference type="ARBA" id="ARBA00012239"/>
    </source>
</evidence>
<evidence type="ECO:0000256" key="2">
    <source>
        <dbReference type="ARBA" id="ARBA00006490"/>
    </source>
</evidence>
<name>A0A430AVK8_9ENTE</name>
<keyword evidence="6" id="KW-0663">Pyridoxal phosphate</keyword>
<dbReference type="EMBL" id="NGKC01000006">
    <property type="protein sequence ID" value="RSU12104.1"/>
    <property type="molecule type" value="Genomic_DNA"/>
</dbReference>
<dbReference type="Gene3D" id="3.90.1150.10">
    <property type="entry name" value="Aspartate Aminotransferase, domain 1"/>
    <property type="match status" value="1"/>
</dbReference>
<keyword evidence="13" id="KW-1185">Reference proteome</keyword>
<dbReference type="GO" id="GO:0031071">
    <property type="term" value="F:cysteine desulfurase activity"/>
    <property type="evidence" value="ECO:0007669"/>
    <property type="project" value="UniProtKB-EC"/>
</dbReference>
<evidence type="ECO:0000313" key="13">
    <source>
        <dbReference type="Proteomes" id="UP000286773"/>
    </source>
</evidence>
<dbReference type="InterPro" id="IPR016454">
    <property type="entry name" value="Cysteine_dSase"/>
</dbReference>
<dbReference type="PROSITE" id="PS00595">
    <property type="entry name" value="AA_TRANSFER_CLASS_5"/>
    <property type="match status" value="1"/>
</dbReference>
<dbReference type="InterPro" id="IPR000192">
    <property type="entry name" value="Aminotrans_V_dom"/>
</dbReference>
<dbReference type="PIRSF" id="PIRSF005572">
    <property type="entry name" value="NifS"/>
    <property type="match status" value="1"/>
</dbReference>
<comment type="catalytic activity">
    <reaction evidence="9">
        <text>(sulfur carrier)-H + L-cysteine = (sulfur carrier)-SH + L-alanine</text>
        <dbReference type="Rhea" id="RHEA:43892"/>
        <dbReference type="Rhea" id="RHEA-COMP:14737"/>
        <dbReference type="Rhea" id="RHEA-COMP:14739"/>
        <dbReference type="ChEBI" id="CHEBI:29917"/>
        <dbReference type="ChEBI" id="CHEBI:35235"/>
        <dbReference type="ChEBI" id="CHEBI:57972"/>
        <dbReference type="ChEBI" id="CHEBI:64428"/>
        <dbReference type="EC" id="2.8.1.7"/>
    </reaction>
</comment>
<evidence type="ECO:0000256" key="10">
    <source>
        <dbReference type="RuleBase" id="RU004504"/>
    </source>
</evidence>
<dbReference type="InterPro" id="IPR020578">
    <property type="entry name" value="Aminotrans_V_PyrdxlP_BS"/>
</dbReference>
<dbReference type="InterPro" id="IPR015424">
    <property type="entry name" value="PyrdxlP-dep_Trfase"/>
</dbReference>
<feature type="domain" description="Aminotransferase class V" evidence="11">
    <location>
        <begin position="4"/>
        <end position="368"/>
    </location>
</feature>
<dbReference type="AlphaFoldDB" id="A0A430AVK8"/>
<dbReference type="GO" id="GO:0046872">
    <property type="term" value="F:metal ion binding"/>
    <property type="evidence" value="ECO:0007669"/>
    <property type="project" value="UniProtKB-KW"/>
</dbReference>
<protein>
    <recommendedName>
        <fullName evidence="3">cysteine desulfurase</fullName>
        <ecNumber evidence="3">2.8.1.7</ecNumber>
    </recommendedName>
</protein>
<gene>
    <name evidence="12" type="ORF">CBF27_06670</name>
</gene>
<keyword evidence="7" id="KW-0408">Iron</keyword>
<comment type="caution">
    <text evidence="12">The sequence shown here is derived from an EMBL/GenBank/DDBJ whole genome shotgun (WGS) entry which is preliminary data.</text>
</comment>
<dbReference type="PANTHER" id="PTHR11601">
    <property type="entry name" value="CYSTEINE DESULFURYLASE FAMILY MEMBER"/>
    <property type="match status" value="1"/>
</dbReference>
<keyword evidence="5" id="KW-0479">Metal-binding</keyword>
<organism evidence="12 13">
    <name type="scientific">Vagococcus acidifermentans</name>
    <dbReference type="NCBI Taxonomy" id="564710"/>
    <lineage>
        <taxon>Bacteria</taxon>
        <taxon>Bacillati</taxon>
        <taxon>Bacillota</taxon>
        <taxon>Bacilli</taxon>
        <taxon>Lactobacillales</taxon>
        <taxon>Enterococcaceae</taxon>
        <taxon>Vagococcus</taxon>
    </lineage>
</organism>
<evidence type="ECO:0000259" key="11">
    <source>
        <dbReference type="Pfam" id="PF00266"/>
    </source>
</evidence>
<reference evidence="12 13" key="1">
    <citation type="submission" date="2017-05" db="EMBL/GenBank/DDBJ databases">
        <title>Vagococcus spp. assemblies.</title>
        <authorList>
            <person name="Gulvik C.A."/>
        </authorList>
    </citation>
    <scope>NUCLEOTIDE SEQUENCE [LARGE SCALE GENOMIC DNA]</scope>
    <source>
        <strain evidence="12 13">LMG 24798</strain>
    </source>
</reference>
<comment type="cofactor">
    <cofactor evidence="1 10">
        <name>pyridoxal 5'-phosphate</name>
        <dbReference type="ChEBI" id="CHEBI:597326"/>
    </cofactor>
</comment>
<proteinExistence type="inferred from homology"/>
<evidence type="ECO:0000256" key="8">
    <source>
        <dbReference type="ARBA" id="ARBA00023014"/>
    </source>
</evidence>
<dbReference type="Proteomes" id="UP000286773">
    <property type="component" value="Unassembled WGS sequence"/>
</dbReference>
<evidence type="ECO:0000256" key="6">
    <source>
        <dbReference type="ARBA" id="ARBA00022898"/>
    </source>
</evidence>
<dbReference type="PANTHER" id="PTHR11601:SF34">
    <property type="entry name" value="CYSTEINE DESULFURASE"/>
    <property type="match status" value="1"/>
</dbReference>
<dbReference type="OrthoDB" id="9808002at2"/>
<comment type="similarity">
    <text evidence="2">Belongs to the class-V pyridoxal-phosphate-dependent aminotransferase family. NifS/IscS subfamily.</text>
</comment>
<evidence type="ECO:0000256" key="1">
    <source>
        <dbReference type="ARBA" id="ARBA00001933"/>
    </source>
</evidence>
<dbReference type="InterPro" id="IPR015422">
    <property type="entry name" value="PyrdxlP-dep_Trfase_small"/>
</dbReference>
<dbReference type="RefSeq" id="WP_126813550.1">
    <property type="nucleotide sequence ID" value="NZ_NGKC01000006.1"/>
</dbReference>
<dbReference type="EC" id="2.8.1.7" evidence="3"/>
<evidence type="ECO:0000256" key="5">
    <source>
        <dbReference type="ARBA" id="ARBA00022723"/>
    </source>
</evidence>
<dbReference type="Pfam" id="PF00266">
    <property type="entry name" value="Aminotran_5"/>
    <property type="match status" value="1"/>
</dbReference>
<evidence type="ECO:0000256" key="9">
    <source>
        <dbReference type="ARBA" id="ARBA00050776"/>
    </source>
</evidence>
<evidence type="ECO:0000313" key="12">
    <source>
        <dbReference type="EMBL" id="RSU12104.1"/>
    </source>
</evidence>
<dbReference type="GO" id="GO:0051536">
    <property type="term" value="F:iron-sulfur cluster binding"/>
    <property type="evidence" value="ECO:0007669"/>
    <property type="project" value="UniProtKB-KW"/>
</dbReference>